<evidence type="ECO:0008006" key="12">
    <source>
        <dbReference type="Google" id="ProtNLM"/>
    </source>
</evidence>
<keyword evidence="3" id="KW-0090">Biological rhythms</keyword>
<feature type="compositionally biased region" description="Low complexity" evidence="7">
    <location>
        <begin position="196"/>
        <end position="212"/>
    </location>
</feature>
<evidence type="ECO:0000259" key="9">
    <source>
        <dbReference type="PROSITE" id="PS51017"/>
    </source>
</evidence>
<reference evidence="10 11" key="1">
    <citation type="submission" date="2017-08" db="EMBL/GenBank/DDBJ databases">
        <title>Acidophilic green algal genome provides insights into adaptation to an acidic environment.</title>
        <authorList>
            <person name="Hirooka S."/>
            <person name="Hirose Y."/>
            <person name="Kanesaki Y."/>
            <person name="Higuchi S."/>
            <person name="Fujiwara T."/>
            <person name="Onuma R."/>
            <person name="Era A."/>
            <person name="Ohbayashi R."/>
            <person name="Uzuka A."/>
            <person name="Nozaki H."/>
            <person name="Yoshikawa H."/>
            <person name="Miyagishima S.Y."/>
        </authorList>
    </citation>
    <scope>NUCLEOTIDE SEQUENCE [LARGE SCALE GENOMIC DNA]</scope>
    <source>
        <strain evidence="10 11">NIES-2499</strain>
    </source>
</reference>
<comment type="caution">
    <text evidence="5">Lacks conserved residue(s) required for the propagation of feature annotation.</text>
</comment>
<feature type="region of interest" description="Disordered" evidence="7">
    <location>
        <begin position="855"/>
        <end position="977"/>
    </location>
</feature>
<dbReference type="InterPro" id="IPR010402">
    <property type="entry name" value="CCT_domain"/>
</dbReference>
<dbReference type="SUPFAM" id="SSF52172">
    <property type="entry name" value="CheY-like"/>
    <property type="match status" value="1"/>
</dbReference>
<dbReference type="GO" id="GO:0048511">
    <property type="term" value="P:rhythmic process"/>
    <property type="evidence" value="ECO:0007669"/>
    <property type="project" value="UniProtKB-KW"/>
</dbReference>
<evidence type="ECO:0000256" key="3">
    <source>
        <dbReference type="ARBA" id="ARBA00023108"/>
    </source>
</evidence>
<feature type="domain" description="CCT" evidence="9">
    <location>
        <begin position="811"/>
        <end position="853"/>
    </location>
</feature>
<evidence type="ECO:0000256" key="6">
    <source>
        <dbReference type="PROSITE-ProRule" id="PRU00357"/>
    </source>
</evidence>
<feature type="domain" description="Response regulatory" evidence="8">
    <location>
        <begin position="35"/>
        <end position="141"/>
    </location>
</feature>
<dbReference type="OrthoDB" id="551569at2759"/>
<feature type="compositionally biased region" description="Basic and acidic residues" evidence="7">
    <location>
        <begin position="1"/>
        <end position="10"/>
    </location>
</feature>
<feature type="compositionally biased region" description="Polar residues" evidence="7">
    <location>
        <begin position="312"/>
        <end position="334"/>
    </location>
</feature>
<dbReference type="Pfam" id="PF06203">
    <property type="entry name" value="CCT"/>
    <property type="match status" value="1"/>
</dbReference>
<dbReference type="EMBL" id="BEGY01000027">
    <property type="protein sequence ID" value="GAX77770.1"/>
    <property type="molecule type" value="Genomic_DNA"/>
</dbReference>
<evidence type="ECO:0000256" key="4">
    <source>
        <dbReference type="ARBA" id="ARBA00023242"/>
    </source>
</evidence>
<comment type="subcellular location">
    <subcellularLocation>
        <location evidence="1 6">Nucleus</location>
    </subcellularLocation>
</comment>
<feature type="region of interest" description="Disordered" evidence="7">
    <location>
        <begin position="167"/>
        <end position="334"/>
    </location>
</feature>
<evidence type="ECO:0000313" key="11">
    <source>
        <dbReference type="Proteomes" id="UP000232323"/>
    </source>
</evidence>
<keyword evidence="4 6" id="KW-0539">Nucleus</keyword>
<feature type="compositionally biased region" description="Polar residues" evidence="7">
    <location>
        <begin position="953"/>
        <end position="966"/>
    </location>
</feature>
<dbReference type="PROSITE" id="PS50110">
    <property type="entry name" value="RESPONSE_REGULATORY"/>
    <property type="match status" value="1"/>
</dbReference>
<dbReference type="GO" id="GO:0003700">
    <property type="term" value="F:DNA-binding transcription factor activity"/>
    <property type="evidence" value="ECO:0007669"/>
    <property type="project" value="TreeGrafter"/>
</dbReference>
<feature type="compositionally biased region" description="Gly residues" evidence="7">
    <location>
        <begin position="916"/>
        <end position="930"/>
    </location>
</feature>
<dbReference type="AlphaFoldDB" id="A0A250X4T0"/>
<gene>
    <name evidence="10" type="ORF">CEUSTIGMA_g5213.t1</name>
</gene>
<dbReference type="InterPro" id="IPR001789">
    <property type="entry name" value="Sig_transdc_resp-reg_receiver"/>
</dbReference>
<evidence type="ECO:0000256" key="5">
    <source>
        <dbReference type="PROSITE-ProRule" id="PRU00169"/>
    </source>
</evidence>
<feature type="region of interest" description="Disordered" evidence="7">
    <location>
        <begin position="462"/>
        <end position="521"/>
    </location>
</feature>
<feature type="region of interest" description="Disordered" evidence="7">
    <location>
        <begin position="1"/>
        <end position="27"/>
    </location>
</feature>
<organism evidence="10 11">
    <name type="scientific">Chlamydomonas eustigma</name>
    <dbReference type="NCBI Taxonomy" id="1157962"/>
    <lineage>
        <taxon>Eukaryota</taxon>
        <taxon>Viridiplantae</taxon>
        <taxon>Chlorophyta</taxon>
        <taxon>core chlorophytes</taxon>
        <taxon>Chlorophyceae</taxon>
        <taxon>CS clade</taxon>
        <taxon>Chlamydomonadales</taxon>
        <taxon>Chlamydomonadaceae</taxon>
        <taxon>Chlamydomonas</taxon>
    </lineage>
</organism>
<keyword evidence="11" id="KW-1185">Reference proteome</keyword>
<dbReference type="GO" id="GO:0000160">
    <property type="term" value="P:phosphorelay signal transduction system"/>
    <property type="evidence" value="ECO:0007669"/>
    <property type="project" value="InterPro"/>
</dbReference>
<name>A0A250X4T0_9CHLO</name>
<dbReference type="InterPro" id="IPR045281">
    <property type="entry name" value="CONSTANS-like"/>
</dbReference>
<sequence>MPNYEHRQNKDALFQQTQSGNKSVPILTPSPKNLRVLVVDSKLASRLSVVQLLRDCQYQVHSVKTSKDALTLLASAAAGNIEPPFDIILKEHEPDGPNPANGCRFLRQMARTELLAKIPVVDFLIKPLRHNELRHIWTRVWWWRRSGLGSPSAETVHKPIVHTDTLEFQISTDDSQDTKCDDDDEPTSKEGSAPDNGNGSNENGNSGNENGSNGNGNGTSRVEAKGRDGNGNGSSGNNGNSATKHGHHNGSNGNGNSTTLAEHNALVNTAEGKAPPNDGQEGMKAGNRSSFQPYVSMRDRKRPASALGDGAFTSSEHLNDSSTLDGPNNKQSSCHHTAVNCTGGALHVEGGIRLKQAHEPLASPSAREQGSGSSSGGGMSRMTAKPAGSLNEMHERLESVAAVGTVSAGMTGGVCIGTRTGSSSEWMIGSSLENTGPLSAAHNISEDTKLRGGLMIPTGNSGGSGFPHQSGGSGFLHQSGGSGFLHQSGAEAAFRQSSGGPALGGPAPMSHPNSALSQHHPPGWMAPGGMTLQKVQAAMMHGGANLHQPFGSVGYPGSIYSAAGHMVGFPQHLLQQVPPQVLQQMHPLALQSLYWSALQASQVADAAAGSQGGGLVPPSVLLAMQGQKEAAAAAAAAAEVARTSGLHQSQLLGGLGVDVAAAAAIAAAVGNLNPLLLLQYPALQAGTAASAQLQQLAVAHQAAGSAASVAAWHAAAAAASSAPSAPPSHQVLFAAAAAGLTGGRVHSSITPEHSAPSATNVRAQILSKLGVPMGSGNMIQSEGVAEEVLIEGLPSLGLPRLSTLAEPRKRRAMALDKYRKKRKNLKFAKTIRYESRKQLAQSRPRIKGQFVKHVLDEPGLEGSGAADGEGDEDTDMRAGCEEDGQGGPYGGQNFNEEGEYDREEDECEIEEDEEGGAGGSGTEAGGGGGSAAVVKKGVEHMHHHLHHHREADPNNSSPEAEQTPQQEDYVPEEEDNVVNSLRKLREGPPQRGYSLAASADRAGLISAAAASVGGSAVGCSVLPSSRAPPNRSLGMSEACQNQGGGGSRAVLSWPKHQLKAVGEQLSGHVGSMHSVYEMETGVKRGSAYEMETGVKRGSAYEMETGVKRGSAYEMETGVKRGSAATEVHGDGTLNGKNGSDSGSNSPDENGGADNGGSLNRLLAGQRNSQGSDGSNPNGGAGSGPYSNDGNDLWDAGAILHPTEWMLAQSFVSDFECGVSCHSPLLF</sequence>
<evidence type="ECO:0000313" key="10">
    <source>
        <dbReference type="EMBL" id="GAX77770.1"/>
    </source>
</evidence>
<accession>A0A250X4T0</accession>
<feature type="region of interest" description="Disordered" evidence="7">
    <location>
        <begin position="360"/>
        <end position="388"/>
    </location>
</feature>
<dbReference type="InterPro" id="IPR011006">
    <property type="entry name" value="CheY-like_superfamily"/>
</dbReference>
<comment type="caution">
    <text evidence="10">The sequence shown here is derived from an EMBL/GenBank/DDBJ whole genome shotgun (WGS) entry which is preliminary data.</text>
</comment>
<dbReference type="Gene3D" id="3.40.50.2300">
    <property type="match status" value="1"/>
</dbReference>
<evidence type="ECO:0000256" key="7">
    <source>
        <dbReference type="SAM" id="MobiDB-lite"/>
    </source>
</evidence>
<evidence type="ECO:0000259" key="8">
    <source>
        <dbReference type="PROSITE" id="PS50110"/>
    </source>
</evidence>
<evidence type="ECO:0000256" key="1">
    <source>
        <dbReference type="ARBA" id="ARBA00004123"/>
    </source>
</evidence>
<proteinExistence type="inferred from homology"/>
<evidence type="ECO:0000256" key="2">
    <source>
        <dbReference type="ARBA" id="ARBA00010330"/>
    </source>
</evidence>
<dbReference type="PANTHER" id="PTHR31319">
    <property type="entry name" value="ZINC FINGER PROTEIN CONSTANS-LIKE 4"/>
    <property type="match status" value="1"/>
</dbReference>
<dbReference type="GO" id="GO:0005634">
    <property type="term" value="C:nucleus"/>
    <property type="evidence" value="ECO:0007669"/>
    <property type="project" value="UniProtKB-SubCell"/>
</dbReference>
<comment type="similarity">
    <text evidence="2">Belongs to the ARR-like family.</text>
</comment>
<protein>
    <recommendedName>
        <fullName evidence="12">CCT domain-containing protein</fullName>
    </recommendedName>
</protein>
<dbReference type="PROSITE" id="PS51017">
    <property type="entry name" value="CCT"/>
    <property type="match status" value="1"/>
</dbReference>
<feature type="compositionally biased region" description="Low complexity" evidence="7">
    <location>
        <begin position="1134"/>
        <end position="1151"/>
    </location>
</feature>
<dbReference type="Proteomes" id="UP000232323">
    <property type="component" value="Unassembled WGS sequence"/>
</dbReference>
<feature type="region of interest" description="Disordered" evidence="7">
    <location>
        <begin position="1117"/>
        <end position="1188"/>
    </location>
</feature>
<dbReference type="STRING" id="1157962.A0A250X4T0"/>
<dbReference type="PANTHER" id="PTHR31319:SF77">
    <property type="entry name" value="ZINC FINGER PROTEIN CONSTANS-LIKE 4"/>
    <property type="match status" value="1"/>
</dbReference>
<feature type="compositionally biased region" description="Acidic residues" evidence="7">
    <location>
        <begin position="896"/>
        <end position="915"/>
    </location>
</feature>